<feature type="transmembrane region" description="Helical" evidence="3">
    <location>
        <begin position="394"/>
        <end position="417"/>
    </location>
</feature>
<feature type="transmembrane region" description="Helical" evidence="3">
    <location>
        <begin position="438"/>
        <end position="463"/>
    </location>
</feature>
<dbReference type="SUPFAM" id="SSF82693">
    <property type="entry name" value="Multidrug efflux transporter AcrB pore domain, PN1, PN2, PC1 and PC2 subdomains"/>
    <property type="match status" value="2"/>
</dbReference>
<dbReference type="InterPro" id="IPR001036">
    <property type="entry name" value="Acrflvin-R"/>
</dbReference>
<reference evidence="4 5" key="1">
    <citation type="submission" date="2018-06" db="EMBL/GenBank/DDBJ databases">
        <authorList>
            <consortium name="Pathogen Informatics"/>
            <person name="Doyle S."/>
        </authorList>
    </citation>
    <scope>NUCLEOTIDE SEQUENCE [LARGE SCALE GENOMIC DNA]</scope>
    <source>
        <strain evidence="4 5">NCTC204</strain>
    </source>
</reference>
<evidence type="ECO:0000256" key="3">
    <source>
        <dbReference type="SAM" id="Phobius"/>
    </source>
</evidence>
<dbReference type="InterPro" id="IPR027463">
    <property type="entry name" value="AcrB_DN_DC_subdom"/>
</dbReference>
<dbReference type="PANTHER" id="PTHR32063">
    <property type="match status" value="1"/>
</dbReference>
<dbReference type="FunFam" id="3.30.70.1430:FF:000001">
    <property type="entry name" value="Efflux pump membrane transporter"/>
    <property type="match status" value="1"/>
</dbReference>
<dbReference type="GO" id="GO:0005886">
    <property type="term" value="C:plasma membrane"/>
    <property type="evidence" value="ECO:0007669"/>
    <property type="project" value="TreeGrafter"/>
</dbReference>
<gene>
    <name evidence="4" type="primary">bepE_1</name>
    <name evidence="4" type="ORF">NCTC204_00103</name>
</gene>
<dbReference type="AlphaFoldDB" id="A0A377ZBS4"/>
<feature type="transmembrane region" description="Helical" evidence="3">
    <location>
        <begin position="341"/>
        <end position="360"/>
    </location>
</feature>
<dbReference type="Gene3D" id="3.30.2090.10">
    <property type="entry name" value="Multidrug efflux transporter AcrB TolC docking domain, DN and DC subdomains"/>
    <property type="match status" value="1"/>
</dbReference>
<dbReference type="Gene3D" id="3.30.70.1430">
    <property type="entry name" value="Multidrug efflux transporter AcrB pore domain"/>
    <property type="match status" value="1"/>
</dbReference>
<keyword evidence="1 3" id="KW-0812">Transmembrane</keyword>
<accession>A0A377ZBS4</accession>
<dbReference type="Proteomes" id="UP000255192">
    <property type="component" value="Unassembled WGS sequence"/>
</dbReference>
<keyword evidence="2 3" id="KW-1133">Transmembrane helix</keyword>
<keyword evidence="3" id="KW-0472">Membrane</keyword>
<dbReference type="SUPFAM" id="SSF82866">
    <property type="entry name" value="Multidrug efflux transporter AcrB transmembrane domain"/>
    <property type="match status" value="1"/>
</dbReference>
<dbReference type="PANTHER" id="PTHR32063:SF76">
    <property type="entry name" value="EFFLUX PUMP MEMBRANE TRANSPORTER"/>
    <property type="match status" value="1"/>
</dbReference>
<evidence type="ECO:0000256" key="2">
    <source>
        <dbReference type="ARBA" id="ARBA00022989"/>
    </source>
</evidence>
<evidence type="ECO:0000313" key="4">
    <source>
        <dbReference type="EMBL" id="STU65840.1"/>
    </source>
</evidence>
<evidence type="ECO:0000256" key="1">
    <source>
        <dbReference type="ARBA" id="ARBA00022692"/>
    </source>
</evidence>
<name>A0A377ZBS4_KLEPN</name>
<dbReference type="PRINTS" id="PR00702">
    <property type="entry name" value="ACRIFLAVINRP"/>
</dbReference>
<proteinExistence type="predicted"/>
<dbReference type="Pfam" id="PF00873">
    <property type="entry name" value="ACR_tran"/>
    <property type="match status" value="1"/>
</dbReference>
<feature type="transmembrane region" description="Helical" evidence="3">
    <location>
        <begin position="367"/>
        <end position="388"/>
    </location>
</feature>
<organism evidence="4 5">
    <name type="scientific">Klebsiella pneumoniae</name>
    <dbReference type="NCBI Taxonomy" id="573"/>
    <lineage>
        <taxon>Bacteria</taxon>
        <taxon>Pseudomonadati</taxon>
        <taxon>Pseudomonadota</taxon>
        <taxon>Gammaproteobacteria</taxon>
        <taxon>Enterobacterales</taxon>
        <taxon>Enterobacteriaceae</taxon>
        <taxon>Klebsiella/Raoultella group</taxon>
        <taxon>Klebsiella</taxon>
        <taxon>Klebsiella pneumoniae complex</taxon>
    </lineage>
</organism>
<evidence type="ECO:0000313" key="5">
    <source>
        <dbReference type="Proteomes" id="UP000255192"/>
    </source>
</evidence>
<protein>
    <submittedName>
        <fullName evidence="4">RND multidrug efflux transporter, Acriflavin resistance protein</fullName>
    </submittedName>
</protein>
<dbReference type="SUPFAM" id="SSF82714">
    <property type="entry name" value="Multidrug efflux transporter AcrB TolC docking domain, DN and DC subdomains"/>
    <property type="match status" value="1"/>
</dbReference>
<dbReference type="Gene3D" id="1.20.1640.10">
    <property type="entry name" value="Multidrug efflux transporter AcrB transmembrane domain"/>
    <property type="match status" value="1"/>
</dbReference>
<dbReference type="EMBL" id="UGMD01000002">
    <property type="protein sequence ID" value="STU65840.1"/>
    <property type="molecule type" value="Genomic_DNA"/>
</dbReference>
<dbReference type="Gene3D" id="3.30.70.1320">
    <property type="entry name" value="Multidrug efflux transporter AcrB pore domain like"/>
    <property type="match status" value="1"/>
</dbReference>
<dbReference type="GO" id="GO:0042910">
    <property type="term" value="F:xenobiotic transmembrane transporter activity"/>
    <property type="evidence" value="ECO:0007669"/>
    <property type="project" value="TreeGrafter"/>
</dbReference>
<sequence length="471" mass="50185">MLAFFIRRPRFAMVIALLLTFVGAVSLKLIPVEQYPAITPPVVNVSASWPGASASDVAEAIAAPLETQLNGVDHMLYMESTSSDEGTYRLSITFAAGTDADLAAIDVQNRVAQALAQLPAEVQQNGVQVRKRASNLLMGVSLYSPLGTLSPLFVSNYASTQVREALARLPGVGEVQMFGARDYSMRIWLRPDRMNALNITTDDVAQALREQNVQGAAGQVGTPPVFNGQQQTLTINGLGRLNEAASFGEIIIRRGAQGQLVRLADVATIELGARSYSSGAQLNGKASAYLGIYPTPTANALQVASAVRAELNRLHTRFPADLTWEVKFDTTRFVAATIKEIGVSLALTLLAVVVVVSLFLQSWRATLIVVLAIPVSLIGTFAVLYLLGYSANTLSLFAIILALTMVVDDAIVVVENVETKMAEGLDRLQATAQALRQIAGPVIATTLVLLAVFVPVALLPGIVGELYGSLP</sequence>